<feature type="transmembrane region" description="Helical" evidence="8">
    <location>
        <begin position="246"/>
        <end position="267"/>
    </location>
</feature>
<protein>
    <recommendedName>
        <fullName evidence="8">Ammonium transporter</fullName>
    </recommendedName>
</protein>
<keyword evidence="6 8" id="KW-0472">Membrane</keyword>
<keyword evidence="3 8" id="KW-0813">Transport</keyword>
<feature type="region of interest" description="Disordered" evidence="9">
    <location>
        <begin position="453"/>
        <end position="495"/>
    </location>
</feature>
<keyword evidence="12" id="KW-1185">Reference proteome</keyword>
<dbReference type="Gene3D" id="1.10.3430.10">
    <property type="entry name" value="Ammonium transporter AmtB like domains"/>
    <property type="match status" value="1"/>
</dbReference>
<dbReference type="Proteomes" id="UP000005220">
    <property type="component" value="Chromosome 1"/>
</dbReference>
<dbReference type="InParanoid" id="H2AP69"/>
<feature type="transmembrane region" description="Helical" evidence="8">
    <location>
        <begin position="144"/>
        <end position="165"/>
    </location>
</feature>
<keyword evidence="7 8" id="KW-0924">Ammonia transport</keyword>
<evidence type="ECO:0000256" key="5">
    <source>
        <dbReference type="ARBA" id="ARBA00022989"/>
    </source>
</evidence>
<evidence type="ECO:0000256" key="7">
    <source>
        <dbReference type="ARBA" id="ARBA00023177"/>
    </source>
</evidence>
<feature type="transmembrane region" description="Helical" evidence="8">
    <location>
        <begin position="274"/>
        <end position="293"/>
    </location>
</feature>
<proteinExistence type="inferred from homology"/>
<name>H2AP69_KAZAF</name>
<gene>
    <name evidence="11" type="primary">KAFR0A07350</name>
    <name evidence="11" type="ORF">KAFR_0A07350</name>
</gene>
<dbReference type="GeneID" id="13886540"/>
<keyword evidence="4 8" id="KW-0812">Transmembrane</keyword>
<evidence type="ECO:0000256" key="2">
    <source>
        <dbReference type="ARBA" id="ARBA00005887"/>
    </source>
</evidence>
<dbReference type="GO" id="GO:0019740">
    <property type="term" value="P:nitrogen utilization"/>
    <property type="evidence" value="ECO:0007669"/>
    <property type="project" value="EnsemblFungi"/>
</dbReference>
<dbReference type="KEGG" id="kaf:KAFR_0A07350"/>
<evidence type="ECO:0000313" key="11">
    <source>
        <dbReference type="EMBL" id="CCF56169.1"/>
    </source>
</evidence>
<feature type="transmembrane region" description="Helical" evidence="8">
    <location>
        <begin position="331"/>
        <end position="353"/>
    </location>
</feature>
<dbReference type="RefSeq" id="XP_003955304.1">
    <property type="nucleotide sequence ID" value="XM_003955255.1"/>
</dbReference>
<dbReference type="InterPro" id="IPR029020">
    <property type="entry name" value="Ammonium/urea_transptr"/>
</dbReference>
<dbReference type="NCBIfam" id="TIGR00836">
    <property type="entry name" value="amt"/>
    <property type="match status" value="1"/>
</dbReference>
<dbReference type="GO" id="GO:0007124">
    <property type="term" value="P:pseudohyphal growth"/>
    <property type="evidence" value="ECO:0007669"/>
    <property type="project" value="EnsemblFungi"/>
</dbReference>
<dbReference type="Pfam" id="PF00909">
    <property type="entry name" value="Ammonium_transp"/>
    <property type="match status" value="1"/>
</dbReference>
<dbReference type="SUPFAM" id="SSF111352">
    <property type="entry name" value="Ammonium transporter"/>
    <property type="match status" value="1"/>
</dbReference>
<evidence type="ECO:0000256" key="8">
    <source>
        <dbReference type="RuleBase" id="RU362002"/>
    </source>
</evidence>
<feature type="domain" description="Ammonium transporter AmtB-like" evidence="10">
    <location>
        <begin position="24"/>
        <end position="433"/>
    </location>
</feature>
<dbReference type="HOGENOM" id="CLU_000445_33_0_1"/>
<dbReference type="InterPro" id="IPR024041">
    <property type="entry name" value="NH4_transpt_AmtB-like_dom"/>
</dbReference>
<reference evidence="11 12" key="1">
    <citation type="journal article" date="2011" name="Proc. Natl. Acad. Sci. U.S.A.">
        <title>Evolutionary erosion of yeast sex chromosomes by mating-type switching accidents.</title>
        <authorList>
            <person name="Gordon J.L."/>
            <person name="Armisen D."/>
            <person name="Proux-Wera E."/>
            <person name="Oheigeartaigh S.S."/>
            <person name="Byrne K.P."/>
            <person name="Wolfe K.H."/>
        </authorList>
    </citation>
    <scope>NUCLEOTIDE SEQUENCE [LARGE SCALE GENOMIC DNA]</scope>
    <source>
        <strain evidence="12">ATCC 22294 / BCRC 22015 / CBS 2517 / CECT 1963 / NBRC 1671 / NRRL Y-8276</strain>
    </source>
</reference>
<dbReference type="AlphaFoldDB" id="H2AP69"/>
<dbReference type="GO" id="GO:0005886">
    <property type="term" value="C:plasma membrane"/>
    <property type="evidence" value="ECO:0007669"/>
    <property type="project" value="UniProtKB-SubCell"/>
</dbReference>
<feature type="compositionally biased region" description="Polar residues" evidence="9">
    <location>
        <begin position="475"/>
        <end position="485"/>
    </location>
</feature>
<dbReference type="PANTHER" id="PTHR43029:SF10">
    <property type="entry name" value="AMMONIUM TRANSPORTER MEP2"/>
    <property type="match status" value="1"/>
</dbReference>
<evidence type="ECO:0000256" key="9">
    <source>
        <dbReference type="SAM" id="MobiDB-lite"/>
    </source>
</evidence>
<feature type="transmembrane region" description="Helical" evidence="8">
    <location>
        <begin position="22"/>
        <end position="43"/>
    </location>
</feature>
<comment type="subcellular location">
    <subcellularLocation>
        <location evidence="8">Cell membrane</location>
        <topology evidence="8">Multi-pass membrane protein</topology>
    </subcellularLocation>
    <subcellularLocation>
        <location evidence="1">Membrane</location>
        <topology evidence="1">Multi-pass membrane protein</topology>
    </subcellularLocation>
</comment>
<feature type="compositionally biased region" description="Basic and acidic residues" evidence="9">
    <location>
        <begin position="486"/>
        <end position="495"/>
    </location>
</feature>
<accession>H2AP69</accession>
<feature type="transmembrane region" description="Helical" evidence="8">
    <location>
        <begin position="55"/>
        <end position="73"/>
    </location>
</feature>
<dbReference type="eggNOG" id="KOG0682">
    <property type="taxonomic scope" value="Eukaryota"/>
</dbReference>
<evidence type="ECO:0000256" key="1">
    <source>
        <dbReference type="ARBA" id="ARBA00004141"/>
    </source>
</evidence>
<comment type="similarity">
    <text evidence="2 8">Belongs to the ammonia transporter channel (TC 1.A.11.2) family.</text>
</comment>
<evidence type="ECO:0000259" key="10">
    <source>
        <dbReference type="Pfam" id="PF00909"/>
    </source>
</evidence>
<dbReference type="GO" id="GO:1900430">
    <property type="term" value="P:positive regulation of filamentous growth of a population of unicellular organisms"/>
    <property type="evidence" value="ECO:0007669"/>
    <property type="project" value="EnsemblFungi"/>
</dbReference>
<evidence type="ECO:0000313" key="12">
    <source>
        <dbReference type="Proteomes" id="UP000005220"/>
    </source>
</evidence>
<dbReference type="InterPro" id="IPR001905">
    <property type="entry name" value="Ammonium_transpt"/>
</dbReference>
<evidence type="ECO:0000256" key="3">
    <source>
        <dbReference type="ARBA" id="ARBA00022448"/>
    </source>
</evidence>
<feature type="transmembrane region" description="Helical" evidence="8">
    <location>
        <begin position="381"/>
        <end position="404"/>
    </location>
</feature>
<organism evidence="11 12">
    <name type="scientific">Kazachstania africana (strain ATCC 22294 / BCRC 22015 / CBS 2517 / CECT 1963 / NBRC 1671 / NRRL Y-8276)</name>
    <name type="common">Yeast</name>
    <name type="synonym">Kluyveromyces africanus</name>
    <dbReference type="NCBI Taxonomy" id="1071382"/>
    <lineage>
        <taxon>Eukaryota</taxon>
        <taxon>Fungi</taxon>
        <taxon>Dikarya</taxon>
        <taxon>Ascomycota</taxon>
        <taxon>Saccharomycotina</taxon>
        <taxon>Saccharomycetes</taxon>
        <taxon>Saccharomycetales</taxon>
        <taxon>Saccharomycetaceae</taxon>
        <taxon>Kazachstania</taxon>
    </lineage>
</organism>
<evidence type="ECO:0000256" key="6">
    <source>
        <dbReference type="ARBA" id="ARBA00023136"/>
    </source>
</evidence>
<feature type="transmembrane region" description="Helical" evidence="8">
    <location>
        <begin position="113"/>
        <end position="132"/>
    </location>
</feature>
<feature type="compositionally biased region" description="Polar residues" evidence="9">
    <location>
        <begin position="453"/>
        <end position="462"/>
    </location>
</feature>
<dbReference type="EMBL" id="HE650821">
    <property type="protein sequence ID" value="CCF56169.1"/>
    <property type="molecule type" value="Genomic_DNA"/>
</dbReference>
<keyword evidence="5 8" id="KW-1133">Transmembrane helix</keyword>
<dbReference type="OrthoDB" id="534912at2759"/>
<dbReference type="PANTHER" id="PTHR43029">
    <property type="entry name" value="AMMONIUM TRANSPORTER MEP2"/>
    <property type="match status" value="1"/>
</dbReference>
<sequence>MSSSEISSTIQDPNDQYDFANMTWVGVSAAGVLLMIPGIGLLYSGLSRRKHSLSSLWLSLMAWCVCLIQWWFWGYSLVFSDTTKGHGFLGTLKFFAFRHVLDEPSAVSTVPQILYAVFQGMFASVAGVLALGGANERARLFPMMVFLFIWMTLVYCPCACWSWNSTGWLEELGELDFAGSLIHETGGVSSLIYALLLGRRDPTRNSTGLPKYKPHSVINVVLGTIFIFFAWIFFNGGSAGNSTIRAWYAIENTVLAASFGGMTWLFIDYFKYDGKWTTVGISSGIISALVAITPGAGYVPIWSSMIFGIVGATCCNFAIDVRNLMKIDEGFEVWALHAVGGVTGSILTAFFAAKYVNNTAGVYASDIGGGWLDHHWVQLGYQLAGICAICSWAAVVTAIILLAMNQIPWLKIRLTPEEEEKGTDLAQLGEAAYYFEDIEGDFTFIPEPVKSHVQATNTNTQDDAQEEPDKIDITLSVSDGTSSPDENNRSSNEEK</sequence>
<dbReference type="FunCoup" id="H2AP69">
    <property type="interactions" value="356"/>
</dbReference>
<dbReference type="STRING" id="1071382.H2AP69"/>
<feature type="transmembrane region" description="Helical" evidence="8">
    <location>
        <begin position="299"/>
        <end position="319"/>
    </location>
</feature>
<dbReference type="GO" id="GO:0008519">
    <property type="term" value="F:ammonium channel activity"/>
    <property type="evidence" value="ECO:0007669"/>
    <property type="project" value="EnsemblFungi"/>
</dbReference>
<evidence type="ECO:0000256" key="4">
    <source>
        <dbReference type="ARBA" id="ARBA00022692"/>
    </source>
</evidence>
<feature type="transmembrane region" description="Helical" evidence="8">
    <location>
        <begin position="217"/>
        <end position="234"/>
    </location>
</feature>
<feature type="transmembrane region" description="Helical" evidence="8">
    <location>
        <begin position="177"/>
        <end position="196"/>
    </location>
</feature>